<reference evidence="1" key="1">
    <citation type="submission" date="2019-02" db="EMBL/GenBank/DDBJ databases">
        <authorList>
            <person name="Gruber-Vodicka R. H."/>
            <person name="Seah K. B. B."/>
        </authorList>
    </citation>
    <scope>NUCLEOTIDE SEQUENCE</scope>
    <source>
        <strain evidence="1">BECK_S127</strain>
    </source>
</reference>
<accession>A0A451BRI7</accession>
<name>A0A451BRI7_9GAMM</name>
<dbReference type="EMBL" id="CAADHB010000178">
    <property type="protein sequence ID" value="VFK80914.1"/>
    <property type="molecule type" value="Genomic_DNA"/>
</dbReference>
<gene>
    <name evidence="1" type="ORF">BECKSD772D_GA0070982_11783</name>
</gene>
<dbReference type="AlphaFoldDB" id="A0A451BRI7"/>
<protein>
    <submittedName>
        <fullName evidence="1">Uncharacterized protein</fullName>
    </submittedName>
</protein>
<organism evidence="1">
    <name type="scientific">Candidatus Kentrum sp. SD</name>
    <dbReference type="NCBI Taxonomy" id="2126332"/>
    <lineage>
        <taxon>Bacteria</taxon>
        <taxon>Pseudomonadati</taxon>
        <taxon>Pseudomonadota</taxon>
        <taxon>Gammaproteobacteria</taxon>
        <taxon>Candidatus Kentrum</taxon>
    </lineage>
</organism>
<evidence type="ECO:0000313" key="1">
    <source>
        <dbReference type="EMBL" id="VFK80914.1"/>
    </source>
</evidence>
<proteinExistence type="predicted"/>
<sequence length="39" mass="4382">MKKIALIIIISLLSLKVIAADNYDECILENMRGITVTVY</sequence>